<organism evidence="1 2">
    <name type="scientific">Oleomonas cavernae</name>
    <dbReference type="NCBI Taxonomy" id="2320859"/>
    <lineage>
        <taxon>Bacteria</taxon>
        <taxon>Pseudomonadati</taxon>
        <taxon>Pseudomonadota</taxon>
        <taxon>Alphaproteobacteria</taxon>
        <taxon>Acetobacterales</taxon>
        <taxon>Acetobacteraceae</taxon>
        <taxon>Oleomonas</taxon>
    </lineage>
</organism>
<protein>
    <submittedName>
        <fullName evidence="1">DUF899 domain-containing protein</fullName>
    </submittedName>
</protein>
<evidence type="ECO:0000313" key="1">
    <source>
        <dbReference type="EMBL" id="RJF88357.1"/>
    </source>
</evidence>
<dbReference type="Proteomes" id="UP000284605">
    <property type="component" value="Unassembled WGS sequence"/>
</dbReference>
<proteinExistence type="predicted"/>
<name>A0A418WE99_9PROT</name>
<sequence>METHRIVSRDAWLTARRELLAREKELTRQRDALNSARRKLPVVEIDKDYIFDGPRGPVRLLDLFDGRRQLITYHFMFDPGPPPAGRSGAPWDEGCPSCSYLADSIGHLSHLHARDTSLVLVSRAPLAKIAPFKARMGWGVPWVSSFGSDFNYDFHVTTDEAVAPVEYNFQDKATLVAKGETYHLAGEQPGVSAFLRDGTRVFHAYSSYGRGLDLLLGTYNWLDLTPLGRQEGFDGMPDAENHGMAWTRHHDKYADEGASCCGA</sequence>
<keyword evidence="2" id="KW-1185">Reference proteome</keyword>
<dbReference type="Pfam" id="PF05988">
    <property type="entry name" value="DUF899"/>
    <property type="match status" value="1"/>
</dbReference>
<dbReference type="AlphaFoldDB" id="A0A418WE99"/>
<dbReference type="RefSeq" id="WP_119778993.1">
    <property type="nucleotide sequence ID" value="NZ_QYUK01000011.1"/>
</dbReference>
<dbReference type="OrthoDB" id="7331188at2"/>
<evidence type="ECO:0000313" key="2">
    <source>
        <dbReference type="Proteomes" id="UP000284605"/>
    </source>
</evidence>
<comment type="caution">
    <text evidence="1">The sequence shown here is derived from an EMBL/GenBank/DDBJ whole genome shotgun (WGS) entry which is preliminary data.</text>
</comment>
<accession>A0A418WE99</accession>
<gene>
    <name evidence="1" type="ORF">D3874_16150</name>
</gene>
<reference evidence="1 2" key="1">
    <citation type="submission" date="2018-09" db="EMBL/GenBank/DDBJ databases">
        <authorList>
            <person name="Zhu H."/>
        </authorList>
    </citation>
    <scope>NUCLEOTIDE SEQUENCE [LARGE SCALE GENOMIC DNA]</scope>
    <source>
        <strain evidence="1 2">K1W22B-8</strain>
    </source>
</reference>
<dbReference type="EMBL" id="QYUK01000011">
    <property type="protein sequence ID" value="RJF88357.1"/>
    <property type="molecule type" value="Genomic_DNA"/>
</dbReference>
<dbReference type="InterPro" id="IPR010296">
    <property type="entry name" value="DUF899_thioredox"/>
</dbReference>